<protein>
    <submittedName>
        <fullName evidence="1">Uncharacterized protein</fullName>
    </submittedName>
</protein>
<sequence>MIVFFALMSLLQARAIPIPLGPGTFPITPNTILFGRATPVCLCDGSATADRTLFEIVRSCLLTIAACVYRSIHPNIINPKASLWRRQWLRLKITFYALMTPEMMIWWAMRQWFGAQIVADRVNRTHPELRWTRTHGYFAIMGGFSRKGSKEVLHPPCLVKLLREGKIDVDDLRLTQEDIEDRSKGDVLSKGLVGLQTTWFIFECLARWQQDLPLTELEVVTVAFAVLNVFTYLFWWRKPLNVNRPAYVKVLEEKDVECTCTDTSYLQALANEEDKKKAGIWRALLGGLGKALSAMVEAIADVFRGIQEIWCAISIKSIFRSVVSAVKTPFRDWRWWPRLIRHAFVAVAWPLWNLLQDHEVHHDAMSVSTFYGIKIPDATLLAVHILSSLIGVIFGIIHFLSWNSRFSTHSELLLWRTSSVVLVVQPLILALGGLLLAWGQSKTGGYSEWLGSLKTIEDLTLKKVVTTIMNFKSPKTTLTLLFGALSATLGLIAYIMARFSVLVLAFITLHALPVAVFENVSWTSYIPHL</sequence>
<evidence type="ECO:0000313" key="2">
    <source>
        <dbReference type="Proteomes" id="UP000308600"/>
    </source>
</evidence>
<evidence type="ECO:0000313" key="1">
    <source>
        <dbReference type="EMBL" id="TFK70504.1"/>
    </source>
</evidence>
<accession>A0ACD3AYY4</accession>
<name>A0ACD3AYY4_9AGAR</name>
<gene>
    <name evidence="1" type="ORF">BDN72DRAFT_536481</name>
</gene>
<dbReference type="Proteomes" id="UP000308600">
    <property type="component" value="Unassembled WGS sequence"/>
</dbReference>
<proteinExistence type="predicted"/>
<dbReference type="EMBL" id="ML208312">
    <property type="protein sequence ID" value="TFK70504.1"/>
    <property type="molecule type" value="Genomic_DNA"/>
</dbReference>
<keyword evidence="2" id="KW-1185">Reference proteome</keyword>
<reference evidence="1 2" key="1">
    <citation type="journal article" date="2019" name="Nat. Ecol. Evol.">
        <title>Megaphylogeny resolves global patterns of mushroom evolution.</title>
        <authorList>
            <person name="Varga T."/>
            <person name="Krizsan K."/>
            <person name="Foldi C."/>
            <person name="Dima B."/>
            <person name="Sanchez-Garcia M."/>
            <person name="Sanchez-Ramirez S."/>
            <person name="Szollosi G.J."/>
            <person name="Szarkandi J.G."/>
            <person name="Papp V."/>
            <person name="Albert L."/>
            <person name="Andreopoulos W."/>
            <person name="Angelini C."/>
            <person name="Antonin V."/>
            <person name="Barry K.W."/>
            <person name="Bougher N.L."/>
            <person name="Buchanan P."/>
            <person name="Buyck B."/>
            <person name="Bense V."/>
            <person name="Catcheside P."/>
            <person name="Chovatia M."/>
            <person name="Cooper J."/>
            <person name="Damon W."/>
            <person name="Desjardin D."/>
            <person name="Finy P."/>
            <person name="Geml J."/>
            <person name="Haridas S."/>
            <person name="Hughes K."/>
            <person name="Justo A."/>
            <person name="Karasinski D."/>
            <person name="Kautmanova I."/>
            <person name="Kiss B."/>
            <person name="Kocsube S."/>
            <person name="Kotiranta H."/>
            <person name="LaButti K.M."/>
            <person name="Lechner B.E."/>
            <person name="Liimatainen K."/>
            <person name="Lipzen A."/>
            <person name="Lukacs Z."/>
            <person name="Mihaltcheva S."/>
            <person name="Morgado L.N."/>
            <person name="Niskanen T."/>
            <person name="Noordeloos M.E."/>
            <person name="Ohm R.A."/>
            <person name="Ortiz-Santana B."/>
            <person name="Ovrebo C."/>
            <person name="Racz N."/>
            <person name="Riley R."/>
            <person name="Savchenko A."/>
            <person name="Shiryaev A."/>
            <person name="Soop K."/>
            <person name="Spirin V."/>
            <person name="Szebenyi C."/>
            <person name="Tomsovsky M."/>
            <person name="Tulloss R.E."/>
            <person name="Uehling J."/>
            <person name="Grigoriev I.V."/>
            <person name="Vagvolgyi C."/>
            <person name="Papp T."/>
            <person name="Martin F.M."/>
            <person name="Miettinen O."/>
            <person name="Hibbett D.S."/>
            <person name="Nagy L.G."/>
        </authorList>
    </citation>
    <scope>NUCLEOTIDE SEQUENCE [LARGE SCALE GENOMIC DNA]</scope>
    <source>
        <strain evidence="1 2">NL-1719</strain>
    </source>
</reference>
<organism evidence="1 2">
    <name type="scientific">Pluteus cervinus</name>
    <dbReference type="NCBI Taxonomy" id="181527"/>
    <lineage>
        <taxon>Eukaryota</taxon>
        <taxon>Fungi</taxon>
        <taxon>Dikarya</taxon>
        <taxon>Basidiomycota</taxon>
        <taxon>Agaricomycotina</taxon>
        <taxon>Agaricomycetes</taxon>
        <taxon>Agaricomycetidae</taxon>
        <taxon>Agaricales</taxon>
        <taxon>Pluteineae</taxon>
        <taxon>Pluteaceae</taxon>
        <taxon>Pluteus</taxon>
    </lineage>
</organism>